<dbReference type="GO" id="GO:0003887">
    <property type="term" value="F:DNA-directed DNA polymerase activity"/>
    <property type="evidence" value="ECO:0007669"/>
    <property type="project" value="UniProtKB-EC"/>
</dbReference>
<dbReference type="EC" id="2.7.7.7" evidence="2"/>
<keyword evidence="2 4" id="KW-0808">Transferase</keyword>
<feature type="binding site" evidence="2">
    <location>
        <position position="15"/>
    </location>
    <ligand>
        <name>Mg(2+)</name>
        <dbReference type="ChEBI" id="CHEBI:18420"/>
    </ligand>
</feature>
<dbReference type="NCBIfam" id="NF002848">
    <property type="entry name" value="PRK03103.1"/>
    <property type="match status" value="1"/>
</dbReference>
<keyword evidence="2" id="KW-0239">DNA-directed DNA polymerase</keyword>
<evidence type="ECO:0000313" key="4">
    <source>
        <dbReference type="EMBL" id="MVQ33736.1"/>
    </source>
</evidence>
<dbReference type="InterPro" id="IPR043128">
    <property type="entry name" value="Rev_trsase/Diguanyl_cyclase"/>
</dbReference>
<dbReference type="Gene3D" id="3.30.70.270">
    <property type="match status" value="1"/>
</dbReference>
<dbReference type="Gene3D" id="3.40.1170.60">
    <property type="match status" value="1"/>
</dbReference>
<proteinExistence type="inferred from homology"/>
<feature type="binding site" evidence="2">
    <location>
        <position position="111"/>
    </location>
    <ligand>
        <name>Mg(2+)</name>
        <dbReference type="ChEBI" id="CHEBI:18420"/>
    </ligand>
</feature>
<dbReference type="InterPro" id="IPR022880">
    <property type="entry name" value="DNApol_IV"/>
</dbReference>
<keyword evidence="2" id="KW-0227">DNA damage</keyword>
<dbReference type="InterPro" id="IPR017961">
    <property type="entry name" value="DNA_pol_Y-fam_little_finger"/>
</dbReference>
<dbReference type="SUPFAM" id="SSF100879">
    <property type="entry name" value="Lesion bypass DNA polymerase (Y-family), little finger domain"/>
    <property type="match status" value="1"/>
</dbReference>
<keyword evidence="2" id="KW-0479">Metal-binding</keyword>
<comment type="cofactor">
    <cofactor evidence="2">
        <name>Mg(2+)</name>
        <dbReference type="ChEBI" id="CHEBI:18420"/>
    </cofactor>
    <text evidence="2">Binds 2 magnesium ions per subunit.</text>
</comment>
<comment type="subunit">
    <text evidence="2">Monomer.</text>
</comment>
<evidence type="ECO:0000259" key="3">
    <source>
        <dbReference type="PROSITE" id="PS50173"/>
    </source>
</evidence>
<comment type="subcellular location">
    <subcellularLocation>
        <location evidence="2">Cytoplasm</location>
    </subcellularLocation>
</comment>
<dbReference type="Gene3D" id="3.30.1490.100">
    <property type="entry name" value="DNA polymerase, Y-family, little finger domain"/>
    <property type="match status" value="1"/>
</dbReference>
<dbReference type="Pfam" id="PF00817">
    <property type="entry name" value="IMS"/>
    <property type="match status" value="1"/>
</dbReference>
<accession>A0ABW9U2R3</accession>
<comment type="catalytic activity">
    <reaction evidence="2">
        <text>DNA(n) + a 2'-deoxyribonucleoside 5'-triphosphate = DNA(n+1) + diphosphate</text>
        <dbReference type="Rhea" id="RHEA:22508"/>
        <dbReference type="Rhea" id="RHEA-COMP:17339"/>
        <dbReference type="Rhea" id="RHEA-COMP:17340"/>
        <dbReference type="ChEBI" id="CHEBI:33019"/>
        <dbReference type="ChEBI" id="CHEBI:61560"/>
        <dbReference type="ChEBI" id="CHEBI:173112"/>
        <dbReference type="EC" id="2.7.7.7"/>
    </reaction>
</comment>
<name>A0ABW9U2R3_9BACL</name>
<dbReference type="Gene3D" id="1.10.150.20">
    <property type="entry name" value="5' to 3' exonuclease, C-terminal subdomain"/>
    <property type="match status" value="1"/>
</dbReference>
<keyword evidence="2 4" id="KW-0548">Nucleotidyltransferase</keyword>
<keyword evidence="2" id="KW-0235">DNA replication</keyword>
<evidence type="ECO:0000256" key="1">
    <source>
        <dbReference type="ARBA" id="ARBA00010945"/>
    </source>
</evidence>
<feature type="domain" description="UmuC" evidence="3">
    <location>
        <begin position="11"/>
        <end position="197"/>
    </location>
</feature>
<dbReference type="Pfam" id="PF11799">
    <property type="entry name" value="IMS_C"/>
    <property type="match status" value="1"/>
</dbReference>
<keyword evidence="5" id="KW-1185">Reference proteome</keyword>
<dbReference type="PROSITE" id="PS50173">
    <property type="entry name" value="UMUC"/>
    <property type="match status" value="1"/>
</dbReference>
<dbReference type="PANTHER" id="PTHR11076:SF35">
    <property type="entry name" value="DNA REPAIR PROTEIN HOMOLOG YOBH"/>
    <property type="match status" value="1"/>
</dbReference>
<evidence type="ECO:0000256" key="2">
    <source>
        <dbReference type="HAMAP-Rule" id="MF_01113"/>
    </source>
</evidence>
<protein>
    <recommendedName>
        <fullName evidence="2">DNA polymerase IV</fullName>
        <shortName evidence="2">Pol IV</shortName>
        <ecNumber evidence="2">2.7.7.7</ecNumber>
    </recommendedName>
</protein>
<reference evidence="4 5" key="1">
    <citation type="submission" date="2019-12" db="EMBL/GenBank/DDBJ databases">
        <authorList>
            <person name="Huq M.A."/>
        </authorList>
    </citation>
    <scope>NUCLEOTIDE SEQUENCE [LARGE SCALE GENOMIC DNA]</scope>
    <source>
        <strain evidence="4 5">MAH-34</strain>
    </source>
</reference>
<dbReference type="InterPro" id="IPR001126">
    <property type="entry name" value="UmuC"/>
</dbReference>
<dbReference type="InterPro" id="IPR043502">
    <property type="entry name" value="DNA/RNA_pol_sf"/>
</dbReference>
<evidence type="ECO:0000313" key="5">
    <source>
        <dbReference type="Proteomes" id="UP000467637"/>
    </source>
</evidence>
<sequence length="425" mass="47206">MVLREKSDRTIYLSDCQSFYASVEKASHPGLENLPVVVAGDPARRSGIILAACPIAKSFGISTAQRLGEALQLCPNVIVMRPHMQRYIDVSLAITDIYKEYTDLVEVFSIDEQFLDVTGSLNHFRCNPEELAVMIQKKVAASMNIRIRVGIGPTKILAKQATDNFAKKNLNGIFTLGKEDVERVLWPLSVDKMYGVGSRMTRHFVNLGMTTIGHVARTPLHVLKQKFRARFGKQTDIQAEVMWRTANGLDDSPVTPGTFNVAPKSIGHGMTLPRDYTTAEEVDIVLLELTEEVCRDARKKGYTSGTIHVFCMCSPYDAPTGFSQQRKMPFATNNTLKVFGSVREIFHRNWNGHPVRKVGVTLGSLDDEEVTQLDLFEDVTKLRKLDSVLDGIKDRFGNTAIIRASSLMKAGLAADRAGKIGGHYK</sequence>
<comment type="similarity">
    <text evidence="1 2">Belongs to the DNA polymerase type-Y family.</text>
</comment>
<comment type="function">
    <text evidence="2">Poorly processive, error-prone DNA polymerase involved in untargeted mutagenesis. Copies undamaged DNA at stalled replication forks, which arise in vivo from mismatched or misaligned primer ends. These misaligned primers can be extended by PolIV. Exhibits no 3'-5' exonuclease (proofreading) activity. May be involved in translesional synthesis, in conjunction with the beta clamp from PolIII.</text>
</comment>
<keyword evidence="2" id="KW-0963">Cytoplasm</keyword>
<feature type="site" description="Substrate discrimination" evidence="2">
    <location>
        <position position="20"/>
    </location>
</feature>
<organism evidence="4 5">
    <name type="scientific">Paenibacillus anseongense</name>
    <dbReference type="NCBI Taxonomy" id="2682845"/>
    <lineage>
        <taxon>Bacteria</taxon>
        <taxon>Bacillati</taxon>
        <taxon>Bacillota</taxon>
        <taxon>Bacilli</taxon>
        <taxon>Bacillales</taxon>
        <taxon>Paenibacillaceae</taxon>
        <taxon>Paenibacillus</taxon>
    </lineage>
</organism>
<dbReference type="Proteomes" id="UP000467637">
    <property type="component" value="Unassembled WGS sequence"/>
</dbReference>
<dbReference type="InterPro" id="IPR036775">
    <property type="entry name" value="DNA_pol_Y-fam_lit_finger_sf"/>
</dbReference>
<dbReference type="EMBL" id="WSEM01000004">
    <property type="protein sequence ID" value="MVQ33736.1"/>
    <property type="molecule type" value="Genomic_DNA"/>
</dbReference>
<dbReference type="HAMAP" id="MF_01113">
    <property type="entry name" value="DNApol_IV"/>
    <property type="match status" value="1"/>
</dbReference>
<dbReference type="InterPro" id="IPR050116">
    <property type="entry name" value="DNA_polymerase-Y"/>
</dbReference>
<dbReference type="PANTHER" id="PTHR11076">
    <property type="entry name" value="DNA REPAIR POLYMERASE UMUC / TRANSFERASE FAMILY MEMBER"/>
    <property type="match status" value="1"/>
</dbReference>
<feature type="active site" evidence="2">
    <location>
        <position position="112"/>
    </location>
</feature>
<comment type="caution">
    <text evidence="4">The sequence shown here is derived from an EMBL/GenBank/DDBJ whole genome shotgun (WGS) entry which is preliminary data.</text>
</comment>
<keyword evidence="2" id="KW-0515">Mutator protein</keyword>
<dbReference type="SUPFAM" id="SSF56672">
    <property type="entry name" value="DNA/RNA polymerases"/>
    <property type="match status" value="1"/>
</dbReference>
<keyword evidence="2" id="KW-0234">DNA repair</keyword>
<keyword evidence="2" id="KW-0460">Magnesium</keyword>
<gene>
    <name evidence="2" type="primary">dinB</name>
    <name evidence="4" type="ORF">GON05_03630</name>
</gene>
<keyword evidence="2" id="KW-0238">DNA-binding</keyword>